<name>A0A1E3AQS5_9FIRM</name>
<comment type="caution">
    <text evidence="1">The sequence shown here is derived from an EMBL/GenBank/DDBJ whole genome shotgun (WGS) entry which is preliminary data.</text>
</comment>
<dbReference type="Proteomes" id="UP000095003">
    <property type="component" value="Unassembled WGS sequence"/>
</dbReference>
<dbReference type="EMBL" id="MCGI01000003">
    <property type="protein sequence ID" value="ODM11073.1"/>
    <property type="molecule type" value="Genomic_DNA"/>
</dbReference>
<gene>
    <name evidence="1" type="ORF">BEH84_03502</name>
</gene>
<protein>
    <submittedName>
        <fullName evidence="1">Uncharacterized protein</fullName>
    </submittedName>
</protein>
<evidence type="ECO:0000313" key="1">
    <source>
        <dbReference type="EMBL" id="ODM11073.1"/>
    </source>
</evidence>
<dbReference type="AlphaFoldDB" id="A0A1E3AQS5"/>
<evidence type="ECO:0000313" key="2">
    <source>
        <dbReference type="Proteomes" id="UP000095003"/>
    </source>
</evidence>
<sequence>MKKMLVAAGVLAVITGVVAAVCKNRKKYTKVRTNY</sequence>
<organism evidence="1 2">
    <name type="scientific">Eisenbergiella tayi</name>
    <dbReference type="NCBI Taxonomy" id="1432052"/>
    <lineage>
        <taxon>Bacteria</taxon>
        <taxon>Bacillati</taxon>
        <taxon>Bacillota</taxon>
        <taxon>Clostridia</taxon>
        <taxon>Lachnospirales</taxon>
        <taxon>Lachnospiraceae</taxon>
        <taxon>Eisenbergiella</taxon>
    </lineage>
</organism>
<reference evidence="1 2" key="1">
    <citation type="submission" date="2016-07" db="EMBL/GenBank/DDBJ databases">
        <title>Characterization of isolates of Eisenbergiella tayi derived from blood cultures, using whole genome sequencing.</title>
        <authorList>
            <person name="Burdz T."/>
            <person name="Wiebe D."/>
            <person name="Huynh C."/>
            <person name="Bernard K."/>
        </authorList>
    </citation>
    <scope>NUCLEOTIDE SEQUENCE [LARGE SCALE GENOMIC DNA]</scope>
    <source>
        <strain evidence="1 2">NML 120489</strain>
    </source>
</reference>
<accession>A0A1E3AQS5</accession>
<proteinExistence type="predicted"/>